<dbReference type="AlphaFoldDB" id="A0ABD3QID5"/>
<reference evidence="3 4" key="1">
    <citation type="journal article" date="2020" name="G3 (Bethesda)">
        <title>Improved Reference Genome for Cyclotella cryptica CCMP332, a Model for Cell Wall Morphogenesis, Salinity Adaptation, and Lipid Production in Diatoms (Bacillariophyta).</title>
        <authorList>
            <person name="Roberts W.R."/>
            <person name="Downey K.M."/>
            <person name="Ruck E.C."/>
            <person name="Traller J.C."/>
            <person name="Alverson A.J."/>
        </authorList>
    </citation>
    <scope>NUCLEOTIDE SEQUENCE [LARGE SCALE GENOMIC DNA]</scope>
    <source>
        <strain evidence="3 4">CCMP332</strain>
    </source>
</reference>
<gene>
    <name evidence="3" type="ORF">HJC23_001114</name>
</gene>
<keyword evidence="1" id="KW-0175">Coiled coil</keyword>
<dbReference type="Proteomes" id="UP001516023">
    <property type="component" value="Unassembled WGS sequence"/>
</dbReference>
<evidence type="ECO:0000313" key="3">
    <source>
        <dbReference type="EMBL" id="KAL3800193.1"/>
    </source>
</evidence>
<name>A0ABD3QID5_9STRA</name>
<accession>A0ABD3QID5</accession>
<dbReference type="EMBL" id="JABMIG020000034">
    <property type="protein sequence ID" value="KAL3800193.1"/>
    <property type="molecule type" value="Genomic_DNA"/>
</dbReference>
<feature type="region of interest" description="Disordered" evidence="2">
    <location>
        <begin position="789"/>
        <end position="812"/>
    </location>
</feature>
<keyword evidence="4" id="KW-1185">Reference proteome</keyword>
<feature type="compositionally biased region" description="Low complexity" evidence="2">
    <location>
        <begin position="859"/>
        <end position="868"/>
    </location>
</feature>
<feature type="region of interest" description="Disordered" evidence="2">
    <location>
        <begin position="647"/>
        <end position="674"/>
    </location>
</feature>
<evidence type="ECO:0000313" key="4">
    <source>
        <dbReference type="Proteomes" id="UP001516023"/>
    </source>
</evidence>
<evidence type="ECO:0000256" key="2">
    <source>
        <dbReference type="SAM" id="MobiDB-lite"/>
    </source>
</evidence>
<evidence type="ECO:0000256" key="1">
    <source>
        <dbReference type="SAM" id="Coils"/>
    </source>
</evidence>
<sequence>MTKKKVNTDWEQQLASIIEKSNQNLTELTSEYNRVKATRPASYEWTVSHLPARAFEPMPTKELLGVDKKIAGPHERAALDAFKTTITRPVSRSSEDDIMRRIETRTSHCIEKALDEKLTSVSRAIDALRDQICVMADEVRELHHHASRTTKSLSSHERRMDVICHDVDTKRHSIEAHLADEISGIKHLFAQSFERGMSTTISPFELKSAIETSELNTKMLLSKALAPLRNSFRAELSSVLNEFGLVKDSLEGLVDEKLAVIEKKVLKSQTRLVKIENEAITKKCLGVLESNVDRLAEMLRRDSDERATSQRKETMNIIADRVGFSVADIERNLTDQLTTKLEEKAKELQDQPALKPNTHTLTKEGIETLHQSFANMNNGLSNVKEKLEDLEKRISSAESSRKKNDSDISSLVESLSWHKTMVQKLVTRDELEKIREQMTERTDQVSSNKCELESVLSESAREWSSKFSSLEEVLYAVQSSNDSTPDLTYLEARVEDIEAADFNGKLNKILDVVESFEQRVQAIENSGASEHSHSKSQDSTNINKVELGKLVKDFEDRSNAAIKYLSARIHAIEMQEPRTPFPNFSYHEGDAVRDGAIRPCTQTEDCCDSLSEAIKSLNCTLSEAKELGCSKDKAKSNESVLSNIESQKQAKIAQKDGDHTHVKLPTPNPTKPEDMKSPCVHLMGLISPGSHGTFSISLPRQSLAEKELDTNYLATDKFEGPVEISKYFNDLEEETKTLRLEASLTAIGFNETQDALSSCGVLTDDSMEGGVIDETNSPMRDSIFLAASNRPPDELAGTRDHNSLSPESNLPFEDIPMNDCSHVLKEGGNPEPISFFLANQSNDNAVQPMVYLQNDADDSSSISSSSIAQGKPTPAQDDVLSIPGSLTSFDDFECLSNSVPFSKTTSSVSYYPTQHTNFIRDEGWISLLTELRASGRILKDSDDGDLTTAPEENRIVMENGIEHEYSVSYDSSFESEC</sequence>
<organism evidence="3 4">
    <name type="scientific">Cyclotella cryptica</name>
    <dbReference type="NCBI Taxonomy" id="29204"/>
    <lineage>
        <taxon>Eukaryota</taxon>
        <taxon>Sar</taxon>
        <taxon>Stramenopiles</taxon>
        <taxon>Ochrophyta</taxon>
        <taxon>Bacillariophyta</taxon>
        <taxon>Coscinodiscophyceae</taxon>
        <taxon>Thalassiosirophycidae</taxon>
        <taxon>Stephanodiscales</taxon>
        <taxon>Stephanodiscaceae</taxon>
        <taxon>Cyclotella</taxon>
    </lineage>
</organism>
<proteinExistence type="predicted"/>
<comment type="caution">
    <text evidence="3">The sequence shown here is derived from an EMBL/GenBank/DDBJ whole genome shotgun (WGS) entry which is preliminary data.</text>
</comment>
<feature type="region of interest" description="Disordered" evidence="2">
    <location>
        <begin position="856"/>
        <end position="877"/>
    </location>
</feature>
<feature type="compositionally biased region" description="Basic and acidic residues" evidence="2">
    <location>
        <begin position="791"/>
        <end position="802"/>
    </location>
</feature>
<protein>
    <submittedName>
        <fullName evidence="3">Uncharacterized protein</fullName>
    </submittedName>
</protein>
<feature type="coiled-coil region" evidence="1">
    <location>
        <begin position="373"/>
        <end position="448"/>
    </location>
</feature>